<dbReference type="EMBL" id="LAZR01010880">
    <property type="protein sequence ID" value="KKM64549.1"/>
    <property type="molecule type" value="Genomic_DNA"/>
</dbReference>
<comment type="caution">
    <text evidence="1">The sequence shown here is derived from an EMBL/GenBank/DDBJ whole genome shotgun (WGS) entry which is preliminary data.</text>
</comment>
<reference evidence="1" key="1">
    <citation type="journal article" date="2015" name="Nature">
        <title>Complex archaea that bridge the gap between prokaryotes and eukaryotes.</title>
        <authorList>
            <person name="Spang A."/>
            <person name="Saw J.H."/>
            <person name="Jorgensen S.L."/>
            <person name="Zaremba-Niedzwiedzka K."/>
            <person name="Martijn J."/>
            <person name="Lind A.E."/>
            <person name="van Eijk R."/>
            <person name="Schleper C."/>
            <person name="Guy L."/>
            <person name="Ettema T.J."/>
        </authorList>
    </citation>
    <scope>NUCLEOTIDE SEQUENCE</scope>
</reference>
<accession>A0A0F9J489</accession>
<evidence type="ECO:0000313" key="1">
    <source>
        <dbReference type="EMBL" id="KKM64549.1"/>
    </source>
</evidence>
<organism evidence="1">
    <name type="scientific">marine sediment metagenome</name>
    <dbReference type="NCBI Taxonomy" id="412755"/>
    <lineage>
        <taxon>unclassified sequences</taxon>
        <taxon>metagenomes</taxon>
        <taxon>ecological metagenomes</taxon>
    </lineage>
</organism>
<name>A0A0F9J489_9ZZZZ</name>
<protein>
    <submittedName>
        <fullName evidence="1">Uncharacterized protein</fullName>
    </submittedName>
</protein>
<sequence>MVYQVLTQDEQDDIKVSFLLSQERDKYCHELNLERYAAMLEALEDGEWKTRVTKLHDETAGRLAEVDSIIAATLPQMPASERIEAAKLRLKAAAAAARTS</sequence>
<dbReference type="AlphaFoldDB" id="A0A0F9J489"/>
<gene>
    <name evidence="1" type="ORF">LCGC14_1500320</name>
</gene>
<proteinExistence type="predicted"/>